<dbReference type="Pfam" id="PF14368">
    <property type="entry name" value="LTP_2"/>
    <property type="match status" value="1"/>
</dbReference>
<dbReference type="InterPro" id="IPR016140">
    <property type="entry name" value="Bifunc_inhib/LTP/seed_store"/>
</dbReference>
<evidence type="ECO:0000313" key="2">
    <source>
        <dbReference type="EMBL" id="EPS62459.1"/>
    </source>
</evidence>
<dbReference type="AlphaFoldDB" id="S8C6R5"/>
<dbReference type="EMBL" id="AUSU01006133">
    <property type="protein sequence ID" value="EPS62459.1"/>
    <property type="molecule type" value="Genomic_DNA"/>
</dbReference>
<dbReference type="SUPFAM" id="SSF47699">
    <property type="entry name" value="Bifunctional inhibitor/lipid-transfer protein/seed storage 2S albumin"/>
    <property type="match status" value="1"/>
</dbReference>
<evidence type="ECO:0000313" key="3">
    <source>
        <dbReference type="Proteomes" id="UP000015453"/>
    </source>
</evidence>
<proteinExistence type="predicted"/>
<organism evidence="2 3">
    <name type="scientific">Genlisea aurea</name>
    <dbReference type="NCBI Taxonomy" id="192259"/>
    <lineage>
        <taxon>Eukaryota</taxon>
        <taxon>Viridiplantae</taxon>
        <taxon>Streptophyta</taxon>
        <taxon>Embryophyta</taxon>
        <taxon>Tracheophyta</taxon>
        <taxon>Spermatophyta</taxon>
        <taxon>Magnoliopsida</taxon>
        <taxon>eudicotyledons</taxon>
        <taxon>Gunneridae</taxon>
        <taxon>Pentapetalae</taxon>
        <taxon>asterids</taxon>
        <taxon>lamiids</taxon>
        <taxon>Lamiales</taxon>
        <taxon>Lentibulariaceae</taxon>
        <taxon>Genlisea</taxon>
    </lineage>
</organism>
<accession>S8C6R5</accession>
<dbReference type="InterPro" id="IPR036312">
    <property type="entry name" value="Bifun_inhib/LTP/seed_sf"/>
</dbReference>
<reference evidence="2 3" key="1">
    <citation type="journal article" date="2013" name="BMC Genomics">
        <title>The miniature genome of a carnivorous plant Genlisea aurea contains a low number of genes and short non-coding sequences.</title>
        <authorList>
            <person name="Leushkin E.V."/>
            <person name="Sutormin R.A."/>
            <person name="Nabieva E.R."/>
            <person name="Penin A.A."/>
            <person name="Kondrashov A.S."/>
            <person name="Logacheva M.D."/>
        </authorList>
    </citation>
    <scope>NUCLEOTIDE SEQUENCE [LARGE SCALE GENOMIC DNA]</scope>
</reference>
<feature type="domain" description="Bifunctional inhibitor/plant lipid transfer protein/seed storage helical" evidence="1">
    <location>
        <begin position="3"/>
        <end position="101"/>
    </location>
</feature>
<protein>
    <recommendedName>
        <fullName evidence="1">Bifunctional inhibitor/plant lipid transfer protein/seed storage helical domain-containing protein</fullName>
    </recommendedName>
</protein>
<name>S8C6R5_9LAMI</name>
<keyword evidence="3" id="KW-1185">Reference proteome</keyword>
<evidence type="ECO:0000259" key="1">
    <source>
        <dbReference type="Pfam" id="PF14368"/>
    </source>
</evidence>
<dbReference type="Proteomes" id="UP000015453">
    <property type="component" value="Unassembled WGS sequence"/>
</dbReference>
<sequence length="105" mass="10984">MAAVMAAVTISVHVDAQLLPSSCTSEMRADISGCASYVVPGSLTNPQPDSDCCNGVNDLYYFAMTSPENMMDLCDCVDSLANSGFGDRVTEILASCNVSVDVCNS</sequence>
<comment type="caution">
    <text evidence="2">The sequence shown here is derived from an EMBL/GenBank/DDBJ whole genome shotgun (WGS) entry which is preliminary data.</text>
</comment>
<dbReference type="Gene3D" id="1.10.110.10">
    <property type="entry name" value="Plant lipid-transfer and hydrophobic proteins"/>
    <property type="match status" value="1"/>
</dbReference>
<gene>
    <name evidence="2" type="ORF">M569_12331</name>
</gene>